<proteinExistence type="predicted"/>
<feature type="domain" description="BioF2-like acetyltransferase" evidence="1">
    <location>
        <begin position="107"/>
        <end position="254"/>
    </location>
</feature>
<dbReference type="AlphaFoldDB" id="A0A1H8L2I3"/>
<accession>A0A1H8L2I3</accession>
<evidence type="ECO:0000313" key="2">
    <source>
        <dbReference type="EMBL" id="SEN98858.1"/>
    </source>
</evidence>
<dbReference type="Pfam" id="PF13480">
    <property type="entry name" value="Acetyltransf_6"/>
    <property type="match status" value="1"/>
</dbReference>
<dbReference type="InterPro" id="IPR016181">
    <property type="entry name" value="Acyl_CoA_acyltransferase"/>
</dbReference>
<reference evidence="2 3" key="1">
    <citation type="submission" date="2016-10" db="EMBL/GenBank/DDBJ databases">
        <authorList>
            <person name="de Groot N.N."/>
        </authorList>
    </citation>
    <scope>NUCLEOTIDE SEQUENCE [LARGE SCALE GENOMIC DNA]</scope>
    <source>
        <strain evidence="2 3">Nl18</strain>
    </source>
</reference>
<dbReference type="Gene3D" id="3.40.630.30">
    <property type="match status" value="1"/>
</dbReference>
<gene>
    <name evidence="2" type="ORF">SAMN05216404_109144</name>
</gene>
<dbReference type="SUPFAM" id="SSF55729">
    <property type="entry name" value="Acyl-CoA N-acyltransferases (Nat)"/>
    <property type="match status" value="1"/>
</dbReference>
<organism evidence="2 3">
    <name type="scientific">Nitrosospira multiformis</name>
    <dbReference type="NCBI Taxonomy" id="1231"/>
    <lineage>
        <taxon>Bacteria</taxon>
        <taxon>Pseudomonadati</taxon>
        <taxon>Pseudomonadota</taxon>
        <taxon>Betaproteobacteria</taxon>
        <taxon>Nitrosomonadales</taxon>
        <taxon>Nitrosomonadaceae</taxon>
        <taxon>Nitrosospira</taxon>
    </lineage>
</organism>
<evidence type="ECO:0000313" key="3">
    <source>
        <dbReference type="Proteomes" id="UP000183898"/>
    </source>
</evidence>
<keyword evidence="2" id="KW-0808">Transferase</keyword>
<protein>
    <submittedName>
        <fullName evidence="2">Acetyltransferase (GNAT) domain-containing protein</fullName>
    </submittedName>
</protein>
<dbReference type="Proteomes" id="UP000183898">
    <property type="component" value="Unassembled WGS sequence"/>
</dbReference>
<name>A0A1H8L2I3_9PROT</name>
<dbReference type="InterPro" id="IPR038740">
    <property type="entry name" value="BioF2-like_GNAT_dom"/>
</dbReference>
<dbReference type="EMBL" id="FOCT01000009">
    <property type="protein sequence ID" value="SEN98858.1"/>
    <property type="molecule type" value="Genomic_DNA"/>
</dbReference>
<dbReference type="GO" id="GO:0016740">
    <property type="term" value="F:transferase activity"/>
    <property type="evidence" value="ECO:0007669"/>
    <property type="project" value="UniProtKB-KW"/>
</dbReference>
<sequence length="313" mass="36365">MSHTWQYQKVPIKLQLADTTLFTSSLWLQVREVGLDNEDLPVSELIPPADALQADSQGFLIRPLRITGEQPVLEKRNSYLCYVSSRYPRYYIDMRMSFVEYKAKFSSKTRSTLNRKVRKYADYCGGEIEWKVYREAGEMPEFFRLARAVSKTTYQEKLLDAGLPDSEKFFLEMEQLARQGRVRGFILFNQNQPVSYLYCPITNGVVIYAFLGYDPGYMNLSVGTILQWLALEHLFGESSFRFFDFTEGQSEHKKLFATDNVQCANVFFLRNGLRNMLLLHGQRTMNHFSQVIGDKLAQFGLKSKVKKMMRFGI</sequence>
<evidence type="ECO:0000259" key="1">
    <source>
        <dbReference type="Pfam" id="PF13480"/>
    </source>
</evidence>